<dbReference type="InParanoid" id="F2US52"/>
<reference evidence="2" key="1">
    <citation type="submission" date="2009-08" db="EMBL/GenBank/DDBJ databases">
        <title>Annotation of Salpingoeca rosetta.</title>
        <authorList>
            <consortium name="The Broad Institute Genome Sequencing Platform"/>
            <person name="Russ C."/>
            <person name="Cuomo C."/>
            <person name="Burger G."/>
            <person name="Gray M.W."/>
            <person name="Holland P.W.H."/>
            <person name="King N."/>
            <person name="Lang F.B.F."/>
            <person name="Roger A.J."/>
            <person name="Ruiz-Trillo I."/>
            <person name="Young S.K."/>
            <person name="Zeng Q."/>
            <person name="Gargeya S."/>
            <person name="Alvarado L."/>
            <person name="Berlin A."/>
            <person name="Chapman S.B."/>
            <person name="Chen Z."/>
            <person name="Freedman E."/>
            <person name="Gellesch M."/>
            <person name="Goldberg J."/>
            <person name="Griggs A."/>
            <person name="Gujja S."/>
            <person name="Heilman E."/>
            <person name="Heiman D."/>
            <person name="Howarth C."/>
            <person name="Mehta T."/>
            <person name="Neiman D."/>
            <person name="Pearson M."/>
            <person name="Roberts A."/>
            <person name="Saif S."/>
            <person name="Shea T."/>
            <person name="Shenoy N."/>
            <person name="Sisk P."/>
            <person name="Stolte C."/>
            <person name="Sykes S."/>
            <person name="White J."/>
            <person name="Yandava C."/>
            <person name="Haas B."/>
            <person name="Nusbaum C."/>
            <person name="Birren B."/>
        </authorList>
    </citation>
    <scope>NUCLEOTIDE SEQUENCE [LARGE SCALE GENOMIC DNA]</scope>
    <source>
        <strain evidence="2">ATCC 50818</strain>
    </source>
</reference>
<evidence type="ECO:0000313" key="2">
    <source>
        <dbReference type="EMBL" id="EGD80457.1"/>
    </source>
</evidence>
<keyword evidence="3" id="KW-1185">Reference proteome</keyword>
<dbReference type="GeneID" id="16068547"/>
<accession>F2US52</accession>
<feature type="signal peptide" evidence="1">
    <location>
        <begin position="1"/>
        <end position="24"/>
    </location>
</feature>
<dbReference type="RefSeq" id="XP_004988021.1">
    <property type="nucleotide sequence ID" value="XM_004987964.1"/>
</dbReference>
<evidence type="ECO:0000313" key="3">
    <source>
        <dbReference type="Proteomes" id="UP000007799"/>
    </source>
</evidence>
<feature type="chain" id="PRO_5003288798" evidence="1">
    <location>
        <begin position="25"/>
        <end position="156"/>
    </location>
</feature>
<proteinExistence type="predicted"/>
<protein>
    <submittedName>
        <fullName evidence="2">Uncharacterized protein</fullName>
    </submittedName>
</protein>
<dbReference type="EMBL" id="GL832993">
    <property type="protein sequence ID" value="EGD80457.1"/>
    <property type="molecule type" value="Genomic_DNA"/>
</dbReference>
<keyword evidence="1" id="KW-0732">Signal</keyword>
<sequence>MLRASAVLLVLAAVLAVAASTANAVVEPPIWQPAAVYLTIYDNDKCDSSKILVQRNVTTFGSCIRVGTYNSIRVDRDLLQPSSTLSTGYYSSTYCSSTSSSGDVALNGTCTKLSNGRSAQFETTFMIAPVTTYSNCDYDGIWLQPGSYSDLSVRAQ</sequence>
<organism evidence="3">
    <name type="scientific">Salpingoeca rosetta (strain ATCC 50818 / BSB-021)</name>
    <dbReference type="NCBI Taxonomy" id="946362"/>
    <lineage>
        <taxon>Eukaryota</taxon>
        <taxon>Choanoflagellata</taxon>
        <taxon>Craspedida</taxon>
        <taxon>Salpingoecidae</taxon>
        <taxon>Salpingoeca</taxon>
    </lineage>
</organism>
<dbReference type="Proteomes" id="UP000007799">
    <property type="component" value="Unassembled WGS sequence"/>
</dbReference>
<dbReference type="KEGG" id="sre:PTSG_11100"/>
<dbReference type="AlphaFoldDB" id="F2US52"/>
<evidence type="ECO:0000256" key="1">
    <source>
        <dbReference type="SAM" id="SignalP"/>
    </source>
</evidence>
<gene>
    <name evidence="2" type="ORF">PTSG_11100</name>
</gene>
<name>F2US52_SALR5</name>